<dbReference type="InterPro" id="IPR036386">
    <property type="entry name" value="HscB_C_sf"/>
</dbReference>
<dbReference type="Gene3D" id="1.20.1280.20">
    <property type="entry name" value="HscB, C-terminal domain"/>
    <property type="match status" value="1"/>
</dbReference>
<dbReference type="SUPFAM" id="SSF47144">
    <property type="entry name" value="HSC20 (HSCB), C-terminal oligomerisation domain"/>
    <property type="match status" value="1"/>
</dbReference>
<feature type="coiled-coil region" evidence="3">
    <location>
        <begin position="379"/>
        <end position="420"/>
    </location>
</feature>
<proteinExistence type="inferred from homology"/>
<dbReference type="InterPro" id="IPR004640">
    <property type="entry name" value="HscB"/>
</dbReference>
<reference evidence="5" key="1">
    <citation type="submission" date="2022-12" db="EMBL/GenBank/DDBJ databases">
        <title>Genome assemblies of Blomia tropicalis.</title>
        <authorList>
            <person name="Cui Y."/>
        </authorList>
    </citation>
    <scope>NUCLEOTIDE SEQUENCE</scope>
    <source>
        <tissue evidence="5">Adult mites</tissue>
    </source>
</reference>
<dbReference type="EMBL" id="JAPWDV010000002">
    <property type="protein sequence ID" value="KAJ6220265.1"/>
    <property type="molecule type" value="Genomic_DNA"/>
</dbReference>
<dbReference type="NCBIfam" id="TIGR00714">
    <property type="entry name" value="hscB"/>
    <property type="match status" value="1"/>
</dbReference>
<evidence type="ECO:0000256" key="2">
    <source>
        <dbReference type="ARBA" id="ARBA00023186"/>
    </source>
</evidence>
<evidence type="ECO:0000259" key="4">
    <source>
        <dbReference type="PROSITE" id="PS50076"/>
    </source>
</evidence>
<name>A0A9Q0MAQ2_BLOTA</name>
<accession>A0A9Q0MAQ2</accession>
<evidence type="ECO:0000313" key="5">
    <source>
        <dbReference type="EMBL" id="KAJ6220265.1"/>
    </source>
</evidence>
<evidence type="ECO:0000313" key="6">
    <source>
        <dbReference type="Proteomes" id="UP001142055"/>
    </source>
</evidence>
<keyword evidence="6" id="KW-1185">Reference proteome</keyword>
<comment type="caution">
    <text evidence="5">The sequence shown here is derived from an EMBL/GenBank/DDBJ whole genome shotgun (WGS) entry which is preliminary data.</text>
</comment>
<protein>
    <recommendedName>
        <fullName evidence="4">J domain-containing protein</fullName>
    </recommendedName>
</protein>
<evidence type="ECO:0000256" key="1">
    <source>
        <dbReference type="ARBA" id="ARBA00010476"/>
    </source>
</evidence>
<dbReference type="AlphaFoldDB" id="A0A9Q0MAQ2"/>
<gene>
    <name evidence="5" type="ORF">RDWZM_006077</name>
</gene>
<dbReference type="GO" id="GO:0005739">
    <property type="term" value="C:mitochondrion"/>
    <property type="evidence" value="ECO:0007669"/>
    <property type="project" value="TreeGrafter"/>
</dbReference>
<feature type="domain" description="J" evidence="4">
    <location>
        <begin position="286"/>
        <end position="358"/>
    </location>
</feature>
<evidence type="ECO:0000256" key="3">
    <source>
        <dbReference type="SAM" id="Coils"/>
    </source>
</evidence>
<keyword evidence="2" id="KW-0143">Chaperone</keyword>
<dbReference type="PANTHER" id="PTHR14021:SF15">
    <property type="entry name" value="IRON-SULFUR CLUSTER CO-CHAPERONE PROTEIN HSCB"/>
    <property type="match status" value="1"/>
</dbReference>
<sequence>MVRLTRLTDSLESDAVNCCTTTMNKNTTTTAAAAANAIKNISYDFDHCSLNLHDNGTHHRNCTNKLPGSFGFHLHLANIKRPLQIADGITNLTTTREAVYNKSTSFVGDVLHNRNEYKYCHYLNTRSKRTDRILGKKSFAKAMNFRFTRSWETIDLSNQWMMTSQYDPILSSIGCVSVLGQTDQFIRSMSTYCHVRLPTIMYGRITRIGHVPSSISLSNVQFSSQGHNDEDNQNQIQRCWRCDKPITASSSSNSDVSNEESYNTGNDTVPICEKCGSIQPISGDINFFTLFNLETRYDIDLTQLRQHYLRLQQNMHPDMNVNRSNTESDYSEDNSSIINGAYKTLRDPYQRGLYLLNKRYKMAIDEGNIETEPELLLEIMELNEDIELARNDKDDLMALLDRLEKDIESIVEQLKAAFADDNGSHARCLLVRYAYYNSSLDKLRSQLVNV</sequence>
<comment type="similarity">
    <text evidence="1">Belongs to the HscB family.</text>
</comment>
<dbReference type="PANTHER" id="PTHR14021">
    <property type="entry name" value="IRON-SULFUR CLUSTER CO-CHAPERONE PROTEIN HSCB"/>
    <property type="match status" value="1"/>
</dbReference>
<dbReference type="InterPro" id="IPR009073">
    <property type="entry name" value="HscB_oligo_C"/>
</dbReference>
<dbReference type="CDD" id="cd06257">
    <property type="entry name" value="DnaJ"/>
    <property type="match status" value="1"/>
</dbReference>
<dbReference type="InterPro" id="IPR001623">
    <property type="entry name" value="DnaJ_domain"/>
</dbReference>
<dbReference type="Gene3D" id="1.10.287.110">
    <property type="entry name" value="DnaJ domain"/>
    <property type="match status" value="1"/>
</dbReference>
<dbReference type="Proteomes" id="UP001142055">
    <property type="component" value="Chromosome 2"/>
</dbReference>
<dbReference type="PROSITE" id="PS50076">
    <property type="entry name" value="DNAJ_2"/>
    <property type="match status" value="1"/>
</dbReference>
<dbReference type="GO" id="GO:0051259">
    <property type="term" value="P:protein complex oligomerization"/>
    <property type="evidence" value="ECO:0007669"/>
    <property type="project" value="InterPro"/>
</dbReference>
<dbReference type="InterPro" id="IPR036869">
    <property type="entry name" value="J_dom_sf"/>
</dbReference>
<dbReference type="GO" id="GO:0051087">
    <property type="term" value="F:protein-folding chaperone binding"/>
    <property type="evidence" value="ECO:0007669"/>
    <property type="project" value="InterPro"/>
</dbReference>
<organism evidence="5 6">
    <name type="scientific">Blomia tropicalis</name>
    <name type="common">Mite</name>
    <dbReference type="NCBI Taxonomy" id="40697"/>
    <lineage>
        <taxon>Eukaryota</taxon>
        <taxon>Metazoa</taxon>
        <taxon>Ecdysozoa</taxon>
        <taxon>Arthropoda</taxon>
        <taxon>Chelicerata</taxon>
        <taxon>Arachnida</taxon>
        <taxon>Acari</taxon>
        <taxon>Acariformes</taxon>
        <taxon>Sarcoptiformes</taxon>
        <taxon>Astigmata</taxon>
        <taxon>Glycyphagoidea</taxon>
        <taxon>Echimyopodidae</taxon>
        <taxon>Blomia</taxon>
    </lineage>
</organism>
<dbReference type="Pfam" id="PF07743">
    <property type="entry name" value="HSCB_C"/>
    <property type="match status" value="1"/>
</dbReference>
<dbReference type="GO" id="GO:0001671">
    <property type="term" value="F:ATPase activator activity"/>
    <property type="evidence" value="ECO:0007669"/>
    <property type="project" value="InterPro"/>
</dbReference>
<dbReference type="GO" id="GO:0044571">
    <property type="term" value="P:[2Fe-2S] cluster assembly"/>
    <property type="evidence" value="ECO:0007669"/>
    <property type="project" value="InterPro"/>
</dbReference>
<keyword evidence="3" id="KW-0175">Coiled coil</keyword>
<dbReference type="SUPFAM" id="SSF46565">
    <property type="entry name" value="Chaperone J-domain"/>
    <property type="match status" value="1"/>
</dbReference>